<dbReference type="CDD" id="cd05324">
    <property type="entry name" value="carb_red_PTCR-like_SDR_c"/>
    <property type="match status" value="1"/>
</dbReference>
<dbReference type="FunCoup" id="D8QP55">
    <property type="interactions" value="924"/>
</dbReference>
<dbReference type="InterPro" id="IPR002347">
    <property type="entry name" value="SDR_fam"/>
</dbReference>
<proteinExistence type="inferred from homology"/>
<dbReference type="PRINTS" id="PR00080">
    <property type="entry name" value="SDRFAMILY"/>
</dbReference>
<dbReference type="HOGENOM" id="CLU_010194_9_0_1"/>
<protein>
    <submittedName>
        <fullName evidence="5">Uncharacterized protein</fullName>
    </submittedName>
</protein>
<reference evidence="5 6" key="1">
    <citation type="journal article" date="2011" name="Science">
        <title>The Selaginella genome identifies genetic changes associated with the evolution of vascular plants.</title>
        <authorList>
            <person name="Banks J.A."/>
            <person name="Nishiyama T."/>
            <person name="Hasebe M."/>
            <person name="Bowman J.L."/>
            <person name="Gribskov M."/>
            <person name="dePamphilis C."/>
            <person name="Albert V.A."/>
            <person name="Aono N."/>
            <person name="Aoyama T."/>
            <person name="Ambrose B.A."/>
            <person name="Ashton N.W."/>
            <person name="Axtell M.J."/>
            <person name="Barker E."/>
            <person name="Barker M.S."/>
            <person name="Bennetzen J.L."/>
            <person name="Bonawitz N.D."/>
            <person name="Chapple C."/>
            <person name="Cheng C."/>
            <person name="Correa L.G."/>
            <person name="Dacre M."/>
            <person name="DeBarry J."/>
            <person name="Dreyer I."/>
            <person name="Elias M."/>
            <person name="Engstrom E.M."/>
            <person name="Estelle M."/>
            <person name="Feng L."/>
            <person name="Finet C."/>
            <person name="Floyd S.K."/>
            <person name="Frommer W.B."/>
            <person name="Fujita T."/>
            <person name="Gramzow L."/>
            <person name="Gutensohn M."/>
            <person name="Harholt J."/>
            <person name="Hattori M."/>
            <person name="Heyl A."/>
            <person name="Hirai T."/>
            <person name="Hiwatashi Y."/>
            <person name="Ishikawa M."/>
            <person name="Iwata M."/>
            <person name="Karol K.G."/>
            <person name="Koehler B."/>
            <person name="Kolukisaoglu U."/>
            <person name="Kubo M."/>
            <person name="Kurata T."/>
            <person name="Lalonde S."/>
            <person name="Li K."/>
            <person name="Li Y."/>
            <person name="Litt A."/>
            <person name="Lyons E."/>
            <person name="Manning G."/>
            <person name="Maruyama T."/>
            <person name="Michael T.P."/>
            <person name="Mikami K."/>
            <person name="Miyazaki S."/>
            <person name="Morinaga S."/>
            <person name="Murata T."/>
            <person name="Mueller-Roeber B."/>
            <person name="Nelson D.R."/>
            <person name="Obara M."/>
            <person name="Oguri Y."/>
            <person name="Olmstead R.G."/>
            <person name="Onodera N."/>
            <person name="Petersen B.L."/>
            <person name="Pils B."/>
            <person name="Prigge M."/>
            <person name="Rensing S.A."/>
            <person name="Riano-Pachon D.M."/>
            <person name="Roberts A.W."/>
            <person name="Sato Y."/>
            <person name="Scheller H.V."/>
            <person name="Schulz B."/>
            <person name="Schulz C."/>
            <person name="Shakirov E.V."/>
            <person name="Shibagaki N."/>
            <person name="Shinohara N."/>
            <person name="Shippen D.E."/>
            <person name="Soerensen I."/>
            <person name="Sotooka R."/>
            <person name="Sugimoto N."/>
            <person name="Sugita M."/>
            <person name="Sumikawa N."/>
            <person name="Tanurdzic M."/>
            <person name="Theissen G."/>
            <person name="Ulvskov P."/>
            <person name="Wakazuki S."/>
            <person name="Weng J.K."/>
            <person name="Willats W.W."/>
            <person name="Wipf D."/>
            <person name="Wolf P.G."/>
            <person name="Yang L."/>
            <person name="Zimmer A.D."/>
            <person name="Zhu Q."/>
            <person name="Mitros T."/>
            <person name="Hellsten U."/>
            <person name="Loque D."/>
            <person name="Otillar R."/>
            <person name="Salamov A."/>
            <person name="Schmutz J."/>
            <person name="Shapiro H."/>
            <person name="Lindquist E."/>
            <person name="Lucas S."/>
            <person name="Rokhsar D."/>
            <person name="Grigoriev I.V."/>
        </authorList>
    </citation>
    <scope>NUCLEOTIDE SEQUENCE [LARGE SCALE GENOMIC DNA]</scope>
</reference>
<dbReference type="PANTHER" id="PTHR43490">
    <property type="entry name" value="(+)-NEOMENTHOL DEHYDROGENASE"/>
    <property type="match status" value="1"/>
</dbReference>
<dbReference type="InterPro" id="IPR045313">
    <property type="entry name" value="CBR1-like"/>
</dbReference>
<dbReference type="Proteomes" id="UP000001514">
    <property type="component" value="Unassembled WGS sequence"/>
</dbReference>
<gene>
    <name evidence="5" type="ORF">SELMODRAFT_270248</name>
</gene>
<evidence type="ECO:0000256" key="4">
    <source>
        <dbReference type="RuleBase" id="RU000363"/>
    </source>
</evidence>
<dbReference type="Pfam" id="PF00106">
    <property type="entry name" value="adh_short"/>
    <property type="match status" value="1"/>
</dbReference>
<dbReference type="eggNOG" id="KOG1208">
    <property type="taxonomic scope" value="Eukaryota"/>
</dbReference>
<dbReference type="PRINTS" id="PR00081">
    <property type="entry name" value="GDHRDH"/>
</dbReference>
<dbReference type="InterPro" id="IPR036291">
    <property type="entry name" value="NAD(P)-bd_dom_sf"/>
</dbReference>
<dbReference type="GO" id="GO:0016616">
    <property type="term" value="F:oxidoreductase activity, acting on the CH-OH group of donors, NAD or NADP as acceptor"/>
    <property type="evidence" value="ECO:0007669"/>
    <property type="project" value="InterPro"/>
</dbReference>
<name>D8QP55_SELML</name>
<dbReference type="OrthoDB" id="1933717at2759"/>
<evidence type="ECO:0000256" key="2">
    <source>
        <dbReference type="ARBA" id="ARBA00022857"/>
    </source>
</evidence>
<dbReference type="PROSITE" id="PS00061">
    <property type="entry name" value="ADH_SHORT"/>
    <property type="match status" value="1"/>
</dbReference>
<organism evidence="6">
    <name type="scientific">Selaginella moellendorffii</name>
    <name type="common">Spikemoss</name>
    <dbReference type="NCBI Taxonomy" id="88036"/>
    <lineage>
        <taxon>Eukaryota</taxon>
        <taxon>Viridiplantae</taxon>
        <taxon>Streptophyta</taxon>
        <taxon>Embryophyta</taxon>
        <taxon>Tracheophyta</taxon>
        <taxon>Lycopodiopsida</taxon>
        <taxon>Selaginellales</taxon>
        <taxon>Selaginellaceae</taxon>
        <taxon>Selaginella</taxon>
    </lineage>
</organism>
<dbReference type="Gene3D" id="3.40.50.720">
    <property type="entry name" value="NAD(P)-binding Rossmann-like Domain"/>
    <property type="match status" value="1"/>
</dbReference>
<dbReference type="STRING" id="88036.D8QP55"/>
<comment type="similarity">
    <text evidence="1 4">Belongs to the short-chain dehydrogenases/reductases (SDR) family.</text>
</comment>
<dbReference type="Pfam" id="PF13561">
    <property type="entry name" value="adh_short_C2"/>
    <property type="match status" value="1"/>
</dbReference>
<dbReference type="PANTHER" id="PTHR43490:SF99">
    <property type="entry name" value="SHORT-CHAIN DEHYDROGENASE_REDUCTASE"/>
    <property type="match status" value="1"/>
</dbReference>
<keyword evidence="6" id="KW-1185">Reference proteome</keyword>
<accession>D8QP55</accession>
<keyword evidence="2" id="KW-0521">NADP</keyword>
<keyword evidence="3" id="KW-0560">Oxidoreductase</keyword>
<evidence type="ECO:0000313" key="5">
    <source>
        <dbReference type="EMBL" id="EFJ38875.1"/>
    </source>
</evidence>
<dbReference type="Gramene" id="EFJ38875">
    <property type="protein sequence ID" value="EFJ38875"/>
    <property type="gene ID" value="SELMODRAFT_270248"/>
</dbReference>
<evidence type="ECO:0000256" key="1">
    <source>
        <dbReference type="ARBA" id="ARBA00006484"/>
    </source>
</evidence>
<dbReference type="OMA" id="LNAYGRY"/>
<dbReference type="InParanoid" id="D8QP55"/>
<evidence type="ECO:0000313" key="6">
    <source>
        <dbReference type="Proteomes" id="UP000001514"/>
    </source>
</evidence>
<sequence>MAKRESKVAVVTGSNKGIGFEIVRQLASKGFTTVLTARDAKRGIDALERLKSQGLEAEFHELDVSSSQSVSAMAAWLQQKFGAIDILVNNAGIKSKGFENEVEGAQALFETNYYGAKRMAQAVLPIIKPGGRIINISSRLGQLNNDYDPLKNEFQVAKFSDAEHLSEQVIDLCLQEFRGAVERGKVAEEGYPKMDADYCMSKFALNAYTRILAKKLQNNKISVNSVCPGYTKTDLTGGEGHFTAEQGADTPVWLATLEAEDYPSGKFFAERKEIHF</sequence>
<dbReference type="EMBL" id="GL377565">
    <property type="protein sequence ID" value="EFJ38875.1"/>
    <property type="molecule type" value="Genomic_DNA"/>
</dbReference>
<dbReference type="SUPFAM" id="SSF51735">
    <property type="entry name" value="NAD(P)-binding Rossmann-fold domains"/>
    <property type="match status" value="1"/>
</dbReference>
<evidence type="ECO:0000256" key="3">
    <source>
        <dbReference type="ARBA" id="ARBA00023002"/>
    </source>
</evidence>
<dbReference type="KEGG" id="smo:SELMODRAFT_270248"/>
<dbReference type="AlphaFoldDB" id="D8QP55"/>
<dbReference type="InterPro" id="IPR020904">
    <property type="entry name" value="Sc_DH/Rdtase_CS"/>
</dbReference>